<gene>
    <name evidence="5" type="ORF">KDH_06950</name>
</gene>
<dbReference type="Proteomes" id="UP001344906">
    <property type="component" value="Unassembled WGS sequence"/>
</dbReference>
<dbReference type="Pfam" id="PF00326">
    <property type="entry name" value="Peptidase_S9"/>
    <property type="match status" value="1"/>
</dbReference>
<feature type="domain" description="Peptidase S9 prolyl oligopeptidase catalytic" evidence="4">
    <location>
        <begin position="449"/>
        <end position="656"/>
    </location>
</feature>
<reference evidence="5 6" key="1">
    <citation type="submission" date="2023-02" db="EMBL/GenBank/DDBJ databases">
        <title>Dictyobacter halimunensis sp. nov., a new member of the class Ktedonobacteria from forest soil in a geothermal area.</title>
        <authorList>
            <person name="Rachmania M.K."/>
            <person name="Ningsih F."/>
            <person name="Sakai Y."/>
            <person name="Yabe S."/>
            <person name="Yokota A."/>
            <person name="Sjamsuridzal W."/>
        </authorList>
    </citation>
    <scope>NUCLEOTIDE SEQUENCE [LARGE SCALE GENOMIC DNA]</scope>
    <source>
        <strain evidence="5 6">S3.2.2.5</strain>
    </source>
</reference>
<dbReference type="Gene3D" id="3.40.50.1820">
    <property type="entry name" value="alpha/beta hydrolase"/>
    <property type="match status" value="1"/>
</dbReference>
<name>A0ABQ6FI91_9CHLR</name>
<dbReference type="InterPro" id="IPR011042">
    <property type="entry name" value="6-blade_b-propeller_TolB-like"/>
</dbReference>
<organism evidence="5 6">
    <name type="scientific">Dictyobacter halimunensis</name>
    <dbReference type="NCBI Taxonomy" id="3026934"/>
    <lineage>
        <taxon>Bacteria</taxon>
        <taxon>Bacillati</taxon>
        <taxon>Chloroflexota</taxon>
        <taxon>Ktedonobacteria</taxon>
        <taxon>Ktedonobacterales</taxon>
        <taxon>Dictyobacteraceae</taxon>
        <taxon>Dictyobacter</taxon>
    </lineage>
</organism>
<protein>
    <submittedName>
        <fullName evidence="5">Peptidase</fullName>
    </submittedName>
</protein>
<evidence type="ECO:0000313" key="5">
    <source>
        <dbReference type="EMBL" id="GLV53844.1"/>
    </source>
</evidence>
<keyword evidence="2" id="KW-0720">Serine protease</keyword>
<evidence type="ECO:0000313" key="6">
    <source>
        <dbReference type="Proteomes" id="UP001344906"/>
    </source>
</evidence>
<dbReference type="EMBL" id="BSRI01000001">
    <property type="protein sequence ID" value="GLV53844.1"/>
    <property type="molecule type" value="Genomic_DNA"/>
</dbReference>
<dbReference type="SUPFAM" id="SSF82171">
    <property type="entry name" value="DPP6 N-terminal domain-like"/>
    <property type="match status" value="1"/>
</dbReference>
<dbReference type="Gene3D" id="2.120.10.30">
    <property type="entry name" value="TolB, C-terminal domain"/>
    <property type="match status" value="1"/>
</dbReference>
<keyword evidence="1" id="KW-0378">Hydrolase</keyword>
<dbReference type="PANTHER" id="PTHR42776">
    <property type="entry name" value="SERINE PEPTIDASE S9 FAMILY MEMBER"/>
    <property type="match status" value="1"/>
</dbReference>
<dbReference type="RefSeq" id="WP_338247558.1">
    <property type="nucleotide sequence ID" value="NZ_BSRI01000001.1"/>
</dbReference>
<keyword evidence="2" id="KW-0645">Protease</keyword>
<dbReference type="InterPro" id="IPR029058">
    <property type="entry name" value="AB_hydrolase_fold"/>
</dbReference>
<keyword evidence="6" id="KW-1185">Reference proteome</keyword>
<evidence type="ECO:0000256" key="2">
    <source>
        <dbReference type="ARBA" id="ARBA00022825"/>
    </source>
</evidence>
<dbReference type="InterPro" id="IPR011659">
    <property type="entry name" value="WD40"/>
</dbReference>
<dbReference type="PANTHER" id="PTHR42776:SF4">
    <property type="entry name" value="ACYLAMINO-ACID-RELEASING ENZYME"/>
    <property type="match status" value="1"/>
</dbReference>
<evidence type="ECO:0000259" key="4">
    <source>
        <dbReference type="Pfam" id="PF00326"/>
    </source>
</evidence>
<dbReference type="Gene3D" id="2.130.10.10">
    <property type="entry name" value="YVTN repeat-like/Quinoprotein amine dehydrogenase"/>
    <property type="match status" value="1"/>
</dbReference>
<comment type="caution">
    <text evidence="5">The sequence shown here is derived from an EMBL/GenBank/DDBJ whole genome shotgun (WGS) entry which is preliminary data.</text>
</comment>
<sequence>MSIFHNKYQPASKAAAQKQTITPETVFSVRAASNAVISPDGTKIAFLRGEWLPGEEKYQQRLWIVEAEDGDPHPLTRGKRKDSAPAWSPDGSMIAFASKVEGEKGNNHAQLYLKNVQTDEERQVCFLPNGISNVSWSPDGKHIAFCSLEGDPQPQDPLVLQMDQGRHTRLWTVRPDYDVAEPVTPNGLSVWHYAWSPNSQHFALYYAMGPYETDWYRGQLGLVSAYGGAVHQISQLTRQAFALTWSPDGTRLAYVSGEWSDPDRGGGEIFVHSLKDNQVRNLTPGIDWSPTWLQWHPDGQRILCAGWDGMTGRAALLEETSGTLTTVSDNFLLGERGWPHLSATPDLHKVVATHSENYPYDVWLGDLPIDDQSAPKITWQRRSRLNPLAEETLALATTEKIHYESVDGWSIEALVTWPKKTSSDTDLPPLVVNVHGGPSGVWQDDWDSYRSQALAAAGFAVLRPNIRGSMGRGVAFADAVIGDMGGKDLQDVLAGVEYLVNRNLVDSQRIGIMGWSYGGFMTAWAVTQTPLFKAAVMGAGISDFHSFHAQTNIQDWDMRFLGQVGQPANPLSDAATYREHSPITYASRVQTPTLIVHGDKDACVPVNQAYAFYRALQEQKVPTELVTYPREGHGLTERKHMLDYMQRTLDWFKRYL</sequence>
<accession>A0ABQ6FI91</accession>
<evidence type="ECO:0000256" key="3">
    <source>
        <dbReference type="SAM" id="MobiDB-lite"/>
    </source>
</evidence>
<dbReference type="Pfam" id="PF07676">
    <property type="entry name" value="PD40"/>
    <property type="match status" value="3"/>
</dbReference>
<dbReference type="InterPro" id="IPR001375">
    <property type="entry name" value="Peptidase_S9_cat"/>
</dbReference>
<evidence type="ECO:0000256" key="1">
    <source>
        <dbReference type="ARBA" id="ARBA00022801"/>
    </source>
</evidence>
<dbReference type="InterPro" id="IPR015943">
    <property type="entry name" value="WD40/YVTN_repeat-like_dom_sf"/>
</dbReference>
<feature type="region of interest" description="Disordered" evidence="3">
    <location>
        <begin position="1"/>
        <end position="20"/>
    </location>
</feature>
<proteinExistence type="predicted"/>
<dbReference type="SUPFAM" id="SSF53474">
    <property type="entry name" value="alpha/beta-Hydrolases"/>
    <property type="match status" value="1"/>
</dbReference>